<accession>A0ABX2G019</accession>
<dbReference type="EMBL" id="JABSNM010000002">
    <property type="protein sequence ID" value="NRT54770.1"/>
    <property type="molecule type" value="Genomic_DNA"/>
</dbReference>
<sequence>MNINAQTTEATEDADLLGDRLRLRGQLALLGWPSLQAWAVHHRFDPTAVHHALRTWARPRKDGRRPHGKASSAIISSLRETLADGRRFKVN</sequence>
<dbReference type="RefSeq" id="WP_173803736.1">
    <property type="nucleotide sequence ID" value="NZ_JABSNM010000002.1"/>
</dbReference>
<name>A0ABX2G019_9BURK</name>
<evidence type="ECO:0000313" key="3">
    <source>
        <dbReference type="Proteomes" id="UP001516061"/>
    </source>
</evidence>
<organism evidence="2 3">
    <name type="scientific">Sphaerotilus uruguayifluvii</name>
    <dbReference type="NCBI Taxonomy" id="2735897"/>
    <lineage>
        <taxon>Bacteria</taxon>
        <taxon>Pseudomonadati</taxon>
        <taxon>Pseudomonadota</taxon>
        <taxon>Betaproteobacteria</taxon>
        <taxon>Burkholderiales</taxon>
        <taxon>Sphaerotilaceae</taxon>
        <taxon>Sphaerotilus</taxon>
    </lineage>
</organism>
<evidence type="ECO:0000256" key="1">
    <source>
        <dbReference type="SAM" id="MobiDB-lite"/>
    </source>
</evidence>
<comment type="caution">
    <text evidence="2">The sequence shown here is derived from an EMBL/GenBank/DDBJ whole genome shotgun (WGS) entry which is preliminary data.</text>
</comment>
<dbReference type="Proteomes" id="UP001516061">
    <property type="component" value="Unassembled WGS sequence"/>
</dbReference>
<feature type="compositionally biased region" description="Basic residues" evidence="1">
    <location>
        <begin position="57"/>
        <end position="68"/>
    </location>
</feature>
<evidence type="ECO:0008006" key="4">
    <source>
        <dbReference type="Google" id="ProtNLM"/>
    </source>
</evidence>
<gene>
    <name evidence="2" type="ORF">HNQ01_000480</name>
</gene>
<keyword evidence="3" id="KW-1185">Reference proteome</keyword>
<reference evidence="2 3" key="1">
    <citation type="submission" date="2020-05" db="EMBL/GenBank/DDBJ databases">
        <title>Genomic Encyclopedia of Type Strains, Phase IV (KMG-V): Genome sequencing to study the core and pangenomes of soil and plant-associated prokaryotes.</title>
        <authorList>
            <person name="Whitman W."/>
        </authorList>
    </citation>
    <scope>NUCLEOTIDE SEQUENCE [LARGE SCALE GENOMIC DNA]</scope>
    <source>
        <strain evidence="2 3">C29</strain>
    </source>
</reference>
<proteinExistence type="predicted"/>
<protein>
    <recommendedName>
        <fullName evidence="4">Transposase</fullName>
    </recommendedName>
</protein>
<feature type="region of interest" description="Disordered" evidence="1">
    <location>
        <begin position="57"/>
        <end position="76"/>
    </location>
</feature>
<evidence type="ECO:0000313" key="2">
    <source>
        <dbReference type="EMBL" id="NRT54770.1"/>
    </source>
</evidence>